<dbReference type="HOGENOM" id="CLU_2110320_0_0_1"/>
<protein>
    <submittedName>
        <fullName evidence="3">Rhinocladiella mackenziei CBS 650.93 unplaced genomic scaffold supercont1.8, whole genome shotgun sequence</fullName>
    </submittedName>
</protein>
<gene>
    <name evidence="3" type="ORF">Z518_10026</name>
</gene>
<dbReference type="AlphaFoldDB" id="A0A0D2IWC6"/>
<keyword evidence="2" id="KW-0812">Transmembrane</keyword>
<dbReference type="RefSeq" id="XP_013268096.1">
    <property type="nucleotide sequence ID" value="XM_013412642.1"/>
</dbReference>
<feature type="region of interest" description="Disordered" evidence="1">
    <location>
        <begin position="1"/>
        <end position="35"/>
    </location>
</feature>
<feature type="transmembrane region" description="Helical" evidence="2">
    <location>
        <begin position="56"/>
        <end position="75"/>
    </location>
</feature>
<dbReference type="EMBL" id="KN847482">
    <property type="protein sequence ID" value="KIX00960.1"/>
    <property type="molecule type" value="Genomic_DNA"/>
</dbReference>
<evidence type="ECO:0000313" key="3">
    <source>
        <dbReference type="EMBL" id="KIX00960.1"/>
    </source>
</evidence>
<keyword evidence="2" id="KW-1133">Transmembrane helix</keyword>
<proteinExistence type="predicted"/>
<evidence type="ECO:0000256" key="2">
    <source>
        <dbReference type="SAM" id="Phobius"/>
    </source>
</evidence>
<name>A0A0D2IWC6_9EURO</name>
<dbReference type="GeneID" id="25298097"/>
<organism evidence="3 4">
    <name type="scientific">Rhinocladiella mackenziei CBS 650.93</name>
    <dbReference type="NCBI Taxonomy" id="1442369"/>
    <lineage>
        <taxon>Eukaryota</taxon>
        <taxon>Fungi</taxon>
        <taxon>Dikarya</taxon>
        <taxon>Ascomycota</taxon>
        <taxon>Pezizomycotina</taxon>
        <taxon>Eurotiomycetes</taxon>
        <taxon>Chaetothyriomycetidae</taxon>
        <taxon>Chaetothyriales</taxon>
        <taxon>Herpotrichiellaceae</taxon>
        <taxon>Rhinocladiella</taxon>
    </lineage>
</organism>
<keyword evidence="4" id="KW-1185">Reference proteome</keyword>
<accession>A0A0D2IWC6</accession>
<keyword evidence="2" id="KW-0472">Membrane</keyword>
<dbReference type="Proteomes" id="UP000053617">
    <property type="component" value="Unassembled WGS sequence"/>
</dbReference>
<reference evidence="3 4" key="1">
    <citation type="submission" date="2015-01" db="EMBL/GenBank/DDBJ databases">
        <title>The Genome Sequence of Rhinocladiella mackenzie CBS 650.93.</title>
        <authorList>
            <consortium name="The Broad Institute Genomics Platform"/>
            <person name="Cuomo C."/>
            <person name="de Hoog S."/>
            <person name="Gorbushina A."/>
            <person name="Stielow B."/>
            <person name="Teixiera M."/>
            <person name="Abouelleil A."/>
            <person name="Chapman S.B."/>
            <person name="Priest M."/>
            <person name="Young S.K."/>
            <person name="Wortman J."/>
            <person name="Nusbaum C."/>
            <person name="Birren B."/>
        </authorList>
    </citation>
    <scope>NUCLEOTIDE SEQUENCE [LARGE SCALE GENOMIC DNA]</scope>
    <source>
        <strain evidence="3 4">CBS 650.93</strain>
    </source>
</reference>
<evidence type="ECO:0000256" key="1">
    <source>
        <dbReference type="SAM" id="MobiDB-lite"/>
    </source>
</evidence>
<dbReference type="VEuPathDB" id="FungiDB:Z518_10026"/>
<sequence length="115" mass="12746">MSPVHALDGEHSLNSENSPPKRRHRHNCPKSFSPQEHRPRFIQVAVQVVIPNQQQLAMVVLVVLIVLTVLEGLMWKMPQQALELGLLLLEAKARIFGICTAINHVGALALSPALH</sequence>
<evidence type="ECO:0000313" key="4">
    <source>
        <dbReference type="Proteomes" id="UP000053617"/>
    </source>
</evidence>